<proteinExistence type="predicted"/>
<organism evidence="2 3">
    <name type="scientific">Variovorax ginsengisoli</name>
    <dbReference type="NCBI Taxonomy" id="363844"/>
    <lineage>
        <taxon>Bacteria</taxon>
        <taxon>Pseudomonadati</taxon>
        <taxon>Pseudomonadota</taxon>
        <taxon>Betaproteobacteria</taxon>
        <taxon>Burkholderiales</taxon>
        <taxon>Comamonadaceae</taxon>
        <taxon>Variovorax</taxon>
    </lineage>
</organism>
<reference evidence="2" key="1">
    <citation type="submission" date="2023-06" db="EMBL/GenBank/DDBJ databases">
        <authorList>
            <person name="Jiang Y."/>
            <person name="Liu Q."/>
        </authorList>
    </citation>
    <scope>NUCLEOTIDE SEQUENCE</scope>
    <source>
        <strain evidence="2">CGMCC 1.12090</strain>
    </source>
</reference>
<keyword evidence="3" id="KW-1185">Reference proteome</keyword>
<feature type="coiled-coil region" evidence="1">
    <location>
        <begin position="27"/>
        <end position="61"/>
    </location>
</feature>
<evidence type="ECO:0000256" key="1">
    <source>
        <dbReference type="SAM" id="Coils"/>
    </source>
</evidence>
<protein>
    <recommendedName>
        <fullName evidence="4">Flagellar FliJ protein</fullName>
    </recommendedName>
</protein>
<keyword evidence="1" id="KW-0175">Coiled coil</keyword>
<evidence type="ECO:0000313" key="3">
    <source>
        <dbReference type="Proteomes" id="UP001169027"/>
    </source>
</evidence>
<dbReference type="RefSeq" id="WP_301815471.1">
    <property type="nucleotide sequence ID" value="NZ_JAUJZH010000036.1"/>
</dbReference>
<sequence>MSATHAASPAGSDVDVRGFVYALEPVRQKLQWRLDKLMADLARTQQLVTKLEGQMAEISQRHDREAHAAGQALVSRMNPDAHRRALDYLTQLRNQSRLLAEEHRAKSLERDRLRAACVAQQLRIEGLTQHKEEALIEYADEVRKRISTEQDRDWLARAVASRGVRKDSR</sequence>
<comment type="caution">
    <text evidence="2">The sequence shown here is derived from an EMBL/GenBank/DDBJ whole genome shotgun (WGS) entry which is preliminary data.</text>
</comment>
<gene>
    <name evidence="2" type="ORF">Q2T77_33460</name>
</gene>
<dbReference type="Proteomes" id="UP001169027">
    <property type="component" value="Unassembled WGS sequence"/>
</dbReference>
<dbReference type="EMBL" id="JAUKVY010000036">
    <property type="protein sequence ID" value="MDO1537186.1"/>
    <property type="molecule type" value="Genomic_DNA"/>
</dbReference>
<evidence type="ECO:0000313" key="2">
    <source>
        <dbReference type="EMBL" id="MDO1537186.1"/>
    </source>
</evidence>
<accession>A0ABT8SI32</accession>
<evidence type="ECO:0008006" key="4">
    <source>
        <dbReference type="Google" id="ProtNLM"/>
    </source>
</evidence>
<name>A0ABT8SI32_9BURK</name>